<reference evidence="3" key="1">
    <citation type="submission" date="2017-09" db="EMBL/GenBank/DDBJ databases">
        <title>Depth-based differentiation of microbial function through sediment-hosted aquifers and enrichment of novel symbionts in the deep terrestrial subsurface.</title>
        <authorList>
            <person name="Probst A.J."/>
            <person name="Ladd B."/>
            <person name="Jarett J.K."/>
            <person name="Geller-Mcgrath D.E."/>
            <person name="Sieber C.M.K."/>
            <person name="Emerson J.B."/>
            <person name="Anantharaman K."/>
            <person name="Thomas B.C."/>
            <person name="Malmstrom R."/>
            <person name="Stieglmeier M."/>
            <person name="Klingl A."/>
            <person name="Woyke T."/>
            <person name="Ryan C.M."/>
            <person name="Banfield J.F."/>
        </authorList>
    </citation>
    <scope>NUCLEOTIDE SEQUENCE [LARGE SCALE GENOMIC DNA]</scope>
</reference>
<name>A0A2M6Z337_9BACT</name>
<gene>
    <name evidence="2" type="ORF">COS93_01700</name>
</gene>
<dbReference type="GO" id="GO:0006355">
    <property type="term" value="P:regulation of DNA-templated transcription"/>
    <property type="evidence" value="ECO:0007669"/>
    <property type="project" value="InterPro"/>
</dbReference>
<dbReference type="EMBL" id="PEWP01000032">
    <property type="protein sequence ID" value="PIU46782.1"/>
    <property type="molecule type" value="Genomic_DNA"/>
</dbReference>
<dbReference type="InterPro" id="IPR029016">
    <property type="entry name" value="GAF-like_dom_sf"/>
</dbReference>
<dbReference type="InterPro" id="IPR021153">
    <property type="entry name" value="HrcA_C"/>
</dbReference>
<sequence length="50" mass="5752">MKEKEFSIIITEVSFPRKEKGILAILGPERMAYDKNISLLNSLTKLLEEN</sequence>
<dbReference type="Gene3D" id="3.30.450.40">
    <property type="match status" value="1"/>
</dbReference>
<proteinExistence type="predicted"/>
<dbReference type="Proteomes" id="UP000228777">
    <property type="component" value="Unassembled WGS sequence"/>
</dbReference>
<dbReference type="AlphaFoldDB" id="A0A2M6Z337"/>
<evidence type="ECO:0000259" key="1">
    <source>
        <dbReference type="Pfam" id="PF01628"/>
    </source>
</evidence>
<dbReference type="Pfam" id="PF01628">
    <property type="entry name" value="HrcA"/>
    <property type="match status" value="1"/>
</dbReference>
<organism evidence="2 3">
    <name type="scientific">bacterium (Candidatus Gribaldobacteria) CG07_land_8_20_14_0_80_33_18</name>
    <dbReference type="NCBI Taxonomy" id="2014272"/>
    <lineage>
        <taxon>Bacteria</taxon>
        <taxon>Candidatus Gribaldobacteria</taxon>
    </lineage>
</organism>
<comment type="caution">
    <text evidence="2">The sequence shown here is derived from an EMBL/GenBank/DDBJ whole genome shotgun (WGS) entry which is preliminary data.</text>
</comment>
<dbReference type="GO" id="GO:0003677">
    <property type="term" value="F:DNA binding"/>
    <property type="evidence" value="ECO:0007669"/>
    <property type="project" value="InterPro"/>
</dbReference>
<accession>A0A2M6Z337</accession>
<feature type="domain" description="Heat-inducible transcription repressor HrcA C-terminal" evidence="1">
    <location>
        <begin position="4"/>
        <end position="37"/>
    </location>
</feature>
<evidence type="ECO:0000313" key="2">
    <source>
        <dbReference type="EMBL" id="PIU46782.1"/>
    </source>
</evidence>
<evidence type="ECO:0000313" key="3">
    <source>
        <dbReference type="Proteomes" id="UP000228777"/>
    </source>
</evidence>
<dbReference type="SUPFAM" id="SSF55781">
    <property type="entry name" value="GAF domain-like"/>
    <property type="match status" value="1"/>
</dbReference>
<protein>
    <recommendedName>
        <fullName evidence="1">Heat-inducible transcription repressor HrcA C-terminal domain-containing protein</fullName>
    </recommendedName>
</protein>